<name>A0ACB7PD15_9PEZI</name>
<dbReference type="EMBL" id="JAGIZQ010000003">
    <property type="protein sequence ID" value="KAH6637051.1"/>
    <property type="molecule type" value="Genomic_DNA"/>
</dbReference>
<comment type="caution">
    <text evidence="1">The sequence shown here is derived from an EMBL/GenBank/DDBJ whole genome shotgun (WGS) entry which is preliminary data.</text>
</comment>
<evidence type="ECO:0000313" key="2">
    <source>
        <dbReference type="Proteomes" id="UP000724584"/>
    </source>
</evidence>
<dbReference type="Proteomes" id="UP000724584">
    <property type="component" value="Unassembled WGS sequence"/>
</dbReference>
<gene>
    <name evidence="1" type="ORF">F5144DRAFT_569546</name>
</gene>
<reference evidence="1 2" key="1">
    <citation type="journal article" date="2021" name="Nat. Commun.">
        <title>Genetic determinants of endophytism in the Arabidopsis root mycobiome.</title>
        <authorList>
            <person name="Mesny F."/>
            <person name="Miyauchi S."/>
            <person name="Thiergart T."/>
            <person name="Pickel B."/>
            <person name="Atanasova L."/>
            <person name="Karlsson M."/>
            <person name="Huettel B."/>
            <person name="Barry K.W."/>
            <person name="Haridas S."/>
            <person name="Chen C."/>
            <person name="Bauer D."/>
            <person name="Andreopoulos W."/>
            <person name="Pangilinan J."/>
            <person name="LaButti K."/>
            <person name="Riley R."/>
            <person name="Lipzen A."/>
            <person name="Clum A."/>
            <person name="Drula E."/>
            <person name="Henrissat B."/>
            <person name="Kohler A."/>
            <person name="Grigoriev I.V."/>
            <person name="Martin F.M."/>
            <person name="Hacquard S."/>
        </authorList>
    </citation>
    <scope>NUCLEOTIDE SEQUENCE [LARGE SCALE GENOMIC DNA]</scope>
    <source>
        <strain evidence="1 2">MPI-SDFR-AT-0079</strain>
    </source>
</reference>
<evidence type="ECO:0000313" key="1">
    <source>
        <dbReference type="EMBL" id="KAH6637051.1"/>
    </source>
</evidence>
<sequence length="303" mass="33340">MWEDLEFDPERIPMFKLIFHSVQILFGFVSWALGIAVFRADGSRVVGNNGWTFGVFLLSVPAWIYLMMAPRFPRTRKLAEPHAMLVVDAVFAIIWLSAFSTQAAYNTANLCGTACGLSKAVVAMAVFVFLFFCVTTFFSIWTLKYYQWNNRLPGYDRAQLNSQNIDPDKAAFSLAPHDEESYAPVNAADHDHDHDTDHDDRHDGSSYGGGGAYGGGARSDYSDPYGGSGVGAATASHVGGASTVSSYHDNPFRQQEANPFDGHDTEYHSGSVSAAGRYATPAPTDGFEDARFPRADYDRIERL</sequence>
<protein>
    <submittedName>
        <fullName evidence="1">Uncharacterized protein</fullName>
    </submittedName>
</protein>
<proteinExistence type="predicted"/>
<accession>A0ACB7PD15</accession>
<keyword evidence="2" id="KW-1185">Reference proteome</keyword>
<organism evidence="1 2">
    <name type="scientific">Chaetomium tenue</name>
    <dbReference type="NCBI Taxonomy" id="1854479"/>
    <lineage>
        <taxon>Eukaryota</taxon>
        <taxon>Fungi</taxon>
        <taxon>Dikarya</taxon>
        <taxon>Ascomycota</taxon>
        <taxon>Pezizomycotina</taxon>
        <taxon>Sordariomycetes</taxon>
        <taxon>Sordariomycetidae</taxon>
        <taxon>Sordariales</taxon>
        <taxon>Chaetomiaceae</taxon>
        <taxon>Chaetomium</taxon>
    </lineage>
</organism>